<feature type="transmembrane region" description="Helical" evidence="9">
    <location>
        <begin position="21"/>
        <end position="44"/>
    </location>
</feature>
<dbReference type="Pfam" id="PF03553">
    <property type="entry name" value="Na_H_antiporter"/>
    <property type="match status" value="1"/>
</dbReference>
<keyword evidence="12" id="KW-1185">Reference proteome</keyword>
<evidence type="ECO:0000256" key="5">
    <source>
        <dbReference type="ARBA" id="ARBA00022692"/>
    </source>
</evidence>
<evidence type="ECO:0000256" key="4">
    <source>
        <dbReference type="ARBA" id="ARBA00022475"/>
    </source>
</evidence>
<dbReference type="InterPro" id="IPR052180">
    <property type="entry name" value="NhaC_Na-H+_Antiporter"/>
</dbReference>
<keyword evidence="6 9" id="KW-1133">Transmembrane helix</keyword>
<dbReference type="InterPro" id="IPR018461">
    <property type="entry name" value="Na/H_Antiport_NhaC-like_C"/>
</dbReference>
<proteinExistence type="inferred from homology"/>
<comment type="caution">
    <text evidence="11">The sequence shown here is derived from an EMBL/GenBank/DDBJ whole genome shotgun (WGS) entry which is preliminary data.</text>
</comment>
<dbReference type="GO" id="GO:0005886">
    <property type="term" value="C:plasma membrane"/>
    <property type="evidence" value="ECO:0007669"/>
    <property type="project" value="UniProtKB-SubCell"/>
</dbReference>
<keyword evidence="7 9" id="KW-0472">Membrane</keyword>
<keyword evidence="4" id="KW-1003">Cell membrane</keyword>
<evidence type="ECO:0000256" key="6">
    <source>
        <dbReference type="ARBA" id="ARBA00022989"/>
    </source>
</evidence>
<feature type="transmembrane region" description="Helical" evidence="9">
    <location>
        <begin position="272"/>
        <end position="289"/>
    </location>
</feature>
<evidence type="ECO:0000313" key="11">
    <source>
        <dbReference type="EMBL" id="RHJ84135.1"/>
    </source>
</evidence>
<feature type="transmembrane region" description="Helical" evidence="9">
    <location>
        <begin position="89"/>
        <end position="115"/>
    </location>
</feature>
<accession>A0A415DVF5</accession>
<protein>
    <submittedName>
        <fullName evidence="11">Na+/H+ antiporter NhaC</fullName>
    </submittedName>
</protein>
<dbReference type="NCBIfam" id="TIGR00931">
    <property type="entry name" value="antiport_nhaC"/>
    <property type="match status" value="1"/>
</dbReference>
<comment type="similarity">
    <text evidence="8">Belongs to the NhaC Na(+)/H(+) (TC 2.A.35) antiporter family.</text>
</comment>
<dbReference type="Proteomes" id="UP000284841">
    <property type="component" value="Unassembled WGS sequence"/>
</dbReference>
<evidence type="ECO:0000256" key="8">
    <source>
        <dbReference type="ARBA" id="ARBA00038435"/>
    </source>
</evidence>
<feature type="transmembrane region" description="Helical" evidence="9">
    <location>
        <begin position="367"/>
        <end position="392"/>
    </location>
</feature>
<feature type="transmembrane region" description="Helical" evidence="9">
    <location>
        <begin position="50"/>
        <end position="68"/>
    </location>
</feature>
<dbReference type="OrthoDB" id="9762978at2"/>
<reference evidence="11 12" key="1">
    <citation type="submission" date="2018-08" db="EMBL/GenBank/DDBJ databases">
        <title>A genome reference for cultivated species of the human gut microbiota.</title>
        <authorList>
            <person name="Zou Y."/>
            <person name="Xue W."/>
            <person name="Luo G."/>
        </authorList>
    </citation>
    <scope>NUCLEOTIDE SEQUENCE [LARGE SCALE GENOMIC DNA]</scope>
    <source>
        <strain evidence="11 12">AM07-24</strain>
    </source>
</reference>
<feature type="transmembrane region" description="Helical" evidence="9">
    <location>
        <begin position="418"/>
        <end position="440"/>
    </location>
</feature>
<keyword evidence="5 9" id="KW-0812">Transmembrane</keyword>
<evidence type="ECO:0000256" key="3">
    <source>
        <dbReference type="ARBA" id="ARBA00022449"/>
    </source>
</evidence>
<dbReference type="GO" id="GO:0015297">
    <property type="term" value="F:antiporter activity"/>
    <property type="evidence" value="ECO:0007669"/>
    <property type="project" value="UniProtKB-KW"/>
</dbReference>
<comment type="subcellular location">
    <subcellularLocation>
        <location evidence="1">Cell membrane</location>
        <topology evidence="1">Multi-pass membrane protein</topology>
    </subcellularLocation>
</comment>
<feature type="transmembrane region" description="Helical" evidence="9">
    <location>
        <begin position="121"/>
        <end position="138"/>
    </location>
</feature>
<feature type="transmembrane region" description="Helical" evidence="9">
    <location>
        <begin position="205"/>
        <end position="227"/>
    </location>
</feature>
<dbReference type="AlphaFoldDB" id="A0A415DVF5"/>
<organism evidence="11 12">
    <name type="scientific">Emergencia timonensis</name>
    <dbReference type="NCBI Taxonomy" id="1776384"/>
    <lineage>
        <taxon>Bacteria</taxon>
        <taxon>Bacillati</taxon>
        <taxon>Bacillota</taxon>
        <taxon>Clostridia</taxon>
        <taxon>Peptostreptococcales</taxon>
        <taxon>Anaerovoracaceae</taxon>
        <taxon>Emergencia</taxon>
    </lineage>
</organism>
<evidence type="ECO:0000256" key="2">
    <source>
        <dbReference type="ARBA" id="ARBA00022448"/>
    </source>
</evidence>
<keyword evidence="2" id="KW-0813">Transport</keyword>
<gene>
    <name evidence="11" type="primary">nhaC</name>
    <name evidence="11" type="ORF">DW099_18240</name>
</gene>
<evidence type="ECO:0000313" key="12">
    <source>
        <dbReference type="Proteomes" id="UP000284841"/>
    </source>
</evidence>
<keyword evidence="3" id="KW-0050">Antiport</keyword>
<evidence type="ECO:0000259" key="10">
    <source>
        <dbReference type="Pfam" id="PF03553"/>
    </source>
</evidence>
<name>A0A415DVF5_9FIRM</name>
<dbReference type="PANTHER" id="PTHR33451:SF3">
    <property type="entry name" value="MALATE-2H(+)_NA(+)-LACTATE ANTIPORTER"/>
    <property type="match status" value="1"/>
</dbReference>
<feature type="transmembrane region" description="Helical" evidence="9">
    <location>
        <begin position="334"/>
        <end position="355"/>
    </location>
</feature>
<dbReference type="STRING" id="1776384.GCA_900086585_00516"/>
<feature type="transmembrane region" description="Helical" evidence="9">
    <location>
        <begin position="446"/>
        <end position="471"/>
    </location>
</feature>
<dbReference type="PANTHER" id="PTHR33451">
    <property type="entry name" value="MALATE-2H(+)/NA(+)-LACTATE ANTIPORTER"/>
    <property type="match status" value="1"/>
</dbReference>
<dbReference type="InterPro" id="IPR004770">
    <property type="entry name" value="Na/H_antiport_NhaC"/>
</dbReference>
<feature type="domain" description="Na+/H+ antiporter NhaC-like C-terminal" evidence="10">
    <location>
        <begin position="173"/>
        <end position="468"/>
    </location>
</feature>
<feature type="transmembrane region" description="Helical" evidence="9">
    <location>
        <begin position="248"/>
        <end position="266"/>
    </location>
</feature>
<evidence type="ECO:0000256" key="1">
    <source>
        <dbReference type="ARBA" id="ARBA00004651"/>
    </source>
</evidence>
<dbReference type="EMBL" id="QRMS01000007">
    <property type="protein sequence ID" value="RHJ84135.1"/>
    <property type="molecule type" value="Genomic_DNA"/>
</dbReference>
<evidence type="ECO:0000256" key="7">
    <source>
        <dbReference type="ARBA" id="ARBA00023136"/>
    </source>
</evidence>
<evidence type="ECO:0000256" key="9">
    <source>
        <dbReference type="SAM" id="Phobius"/>
    </source>
</evidence>
<sequence>MMYITLNRGGTKMENTKEKKVSVAMAAVAMIALALVLIGGFIVLQISTHVVFLLAILAMGIIALISGFTKEDLQDFFIEGCKNAVLVALILMTVGTVIGSWIVSGIVPTIIYYGLEILSPKVFLVVGFFICCIISFFVGSSYSAIATLGVAFMGIGLGLHINPGLTAGMVVSGAIFGDKMSPFSDTTNLAPAVAGTDIFKHINSMLYTTVPATVIAAIIYTVIGIQIGGAAMDTSAIDAINDTLRMHFNINPLLLIVPLLTIVLAIKKMPPLIALLLGAVAGTVAAFIFQMGHYDYQVILNALGNGFSLESGNTDVDRLLNRGGIMGMMSTSSLALLALGLGEILQRMGVLSVILSKMEIFIRSPRSLVLTTLATCLVTTVLTASQYIAILLPGQVMKEAYTKQGVEKRVLSRTLEDGGTIFTFLIPWSTTGIFVSGVLGVEVLQYAPYAFLAILCPLIAIFYACTGIAIFKEKTAVKEKAV</sequence>